<dbReference type="EMBL" id="CACRXK020031053">
    <property type="protein sequence ID" value="CAB4042887.1"/>
    <property type="molecule type" value="Genomic_DNA"/>
</dbReference>
<dbReference type="Proteomes" id="UP001152795">
    <property type="component" value="Unassembled WGS sequence"/>
</dbReference>
<organism evidence="1 2">
    <name type="scientific">Paramuricea clavata</name>
    <name type="common">Red gorgonian</name>
    <name type="synonym">Violescent sea-whip</name>
    <dbReference type="NCBI Taxonomy" id="317549"/>
    <lineage>
        <taxon>Eukaryota</taxon>
        <taxon>Metazoa</taxon>
        <taxon>Cnidaria</taxon>
        <taxon>Anthozoa</taxon>
        <taxon>Octocorallia</taxon>
        <taxon>Malacalcyonacea</taxon>
        <taxon>Plexauridae</taxon>
        <taxon>Paramuricea</taxon>
    </lineage>
</organism>
<keyword evidence="2" id="KW-1185">Reference proteome</keyword>
<proteinExistence type="predicted"/>
<sequence length="72" mass="7879">MAFVVHVTASKGMEYDFSYDKCFMPKSKANCTDTNLNRCPCHGDPEPKTTSATTGEPGTTLITGIAYSYNDF</sequence>
<evidence type="ECO:0000313" key="2">
    <source>
        <dbReference type="Proteomes" id="UP001152795"/>
    </source>
</evidence>
<dbReference type="AlphaFoldDB" id="A0A7D9K8E5"/>
<name>A0A7D9K8E5_PARCT</name>
<protein>
    <submittedName>
        <fullName evidence="1">Uncharacterized protein</fullName>
    </submittedName>
</protein>
<evidence type="ECO:0000313" key="1">
    <source>
        <dbReference type="EMBL" id="CAB4042887.1"/>
    </source>
</evidence>
<comment type="caution">
    <text evidence="1">The sequence shown here is derived from an EMBL/GenBank/DDBJ whole genome shotgun (WGS) entry which is preliminary data.</text>
</comment>
<reference evidence="1" key="1">
    <citation type="submission" date="2020-04" db="EMBL/GenBank/DDBJ databases">
        <authorList>
            <person name="Alioto T."/>
            <person name="Alioto T."/>
            <person name="Gomez Garrido J."/>
        </authorList>
    </citation>
    <scope>NUCLEOTIDE SEQUENCE</scope>
    <source>
        <strain evidence="1">A484AB</strain>
    </source>
</reference>
<accession>A0A7D9K8E5</accession>
<gene>
    <name evidence="1" type="ORF">PACLA_8A031155</name>
</gene>